<keyword evidence="3" id="KW-0539">Nucleus</keyword>
<feature type="coiled-coil region" evidence="4">
    <location>
        <begin position="1608"/>
        <end position="1676"/>
    </location>
</feature>
<feature type="coiled-coil region" evidence="4">
    <location>
        <begin position="872"/>
        <end position="1130"/>
    </location>
</feature>
<sequence>MSQASDMNPSISVDYSKVAAYLQLDDEKIKGFDESLVKIFEQKAHAFEQLKAENMRLSITIDSVKSSSEKKIGSFKKQVEKLLADAEARQQENSKEEDMRLKLIEEKGRLSQEIVLLRSKVEEQKQQRELAEMAKQDITKLLEEKISDLQATKSEVDKLLSTNKESRKQLMELELASQNLKSQALRDSSKIERLEQELNMTKSNNEWLSSQLEARSTELNEYRGKTNAELQSCHSQLNFVSNDLDIARSNNNMLKKKTTELSNQLTEKLEEVKRLTDLRNTEKEEFTKEMSLKQRLIDLLEGQVDSMKADLEKAYSIDHGTSFPQSEKDRILDELFDTKKRLESSQAKVAKLEKTVNELLSINDNIASADLMSETSSISYQNQSHKLHGEIGLLKKQSIKERRQKEELEHQVEAFVVELEHKIPVLNSFKERTELLEKELNDVTLLLESTAQERDQRTAELKQYKSKISSYEEQVCSLIRQRSDLAHQVQYLLINISVTEDSRGPLSSKEVEFIRKIIASEDDAAESDTQTVISERLVEFQSVIELQQKNVELLNTIRQLADKVEEEERKSRSSSKAVDQETIKEAKEAILSLQEHTQNLEDQLSILAKERDALKLLVAGHRNGKERSELLPKEQLDEAKKRIVELEDHLKTVSEESSKNMKLLNEEIMNLYKSKSQASLSMEKERSSRILAEERLKLLHTTLDLTRSENDELKKRAEKLQSIVLEQDAKTQSTIEEIVLTKSRVSELISQLSIVQSERDLLRKIESELKNENENLSKQKSESLILISQLQTLQNERDTLLDETQRSYREKFERVEADLRNAREQLDKKSRELEDQRSTESAQFKWFQTKVDSLNEELDSTRRSLQEKVISVETLQIQISNLTAKLEETQLRAQSYSVLTNSDGASEQIESLRKNLEKANINLSDAYSQIEHYKCLSKASEESASEISKVLEESHENFRKRISDFEDETNKMRDHISMLTEEVKNLNNELDYQKSQHEKEKSDLANKLSILEGSQQSVDTLKSEYEQKIAKLQEDLNEQAQYANKAISNYEQELQKHADVTKTISLLREECQKYRAEMEKFRQSARDAHNALERGDREWSQQKTELEKQYSSLQQRVEELTTQNRLLYDQIELLSRSKESASSNSEDISYDARELLVTLRRERDILATKLDVSLREEKILRQRLELTKSELEAVRVELSKTQSLSNDTAITLENQEQIMEKLNQLNLLRESNVTLRNESKRYVEENHKLKEQISELQERLQPLESELRSSSMKITEKTQQIDLLKEEIGRWKQRSEDIIHKYERVDPEEYRKLLDKVTELKAELEKKSSEYNESQERFKKLRKQANERLVELKNAKQAVETELELNTEAKAKLEAQVSDAQSKIAKLEQQLNAKPEGLDIHTENLKKELEETRAKLAEAEETVSSLNSAIAASESSFRVQIDELSEKIKLLEKNEATSSAENNSDQDMPANVAVIIGNLKAEFEQERQALLEQNEKILNERLEAQRKEILEEYEKSKKDLEAAKGTSQSTPSLDEEALRKQLEAELESETLQRIHEAEEALKKRIRLPSEERINHVIERRQKALEEEFEAKVNARANELFKENPESFIGNTAELIKSHKDEIQKLKDELKAEFEEQANQIRRKALEEGKQQLSMKVRLLESKIAKLEGQAKSSNSNVPAKIPMNKNDNALPSATPIALLPSPFQVAFGQANFGNTSFGSLVKKSEEVKEVNPTAPNIKIENENMPTNKRQFEEENSESSEKRLKEE</sequence>
<dbReference type="InterPro" id="IPR012929">
    <property type="entry name" value="Nucleoprot-TPR/MLP1-2_dom"/>
</dbReference>
<name>A0A109V0S2_9SACH</name>
<feature type="region of interest" description="Disordered" evidence="5">
    <location>
        <begin position="1732"/>
        <end position="1766"/>
    </location>
</feature>
<reference evidence="8 9" key="1">
    <citation type="submission" date="2016-01" db="EMBL/GenBank/DDBJ databases">
        <title>Genome sequence of the yeast Holleya sinecauda.</title>
        <authorList>
            <person name="Dietrich F.S."/>
        </authorList>
    </citation>
    <scope>NUCLEOTIDE SEQUENCE [LARGE SCALE GENOMIC DNA]</scope>
    <source>
        <strain evidence="8 9">ATCC 58844</strain>
    </source>
</reference>
<accession>A0A109V0S2</accession>
<feature type="coiled-coil region" evidence="4">
    <location>
        <begin position="755"/>
        <end position="843"/>
    </location>
</feature>
<dbReference type="GO" id="GO:0006606">
    <property type="term" value="P:protein import into nucleus"/>
    <property type="evidence" value="ECO:0007669"/>
    <property type="project" value="InterPro"/>
</dbReference>
<dbReference type="GO" id="GO:0006406">
    <property type="term" value="P:mRNA export from nucleus"/>
    <property type="evidence" value="ECO:0007669"/>
    <property type="project" value="TreeGrafter"/>
</dbReference>
<feature type="domain" description="NUA/TPR/MLP1-2-like" evidence="7">
    <location>
        <begin position="460"/>
        <end position="569"/>
    </location>
</feature>
<organism evidence="8 9">
    <name type="scientific">Eremothecium sinecaudum</name>
    <dbReference type="NCBI Taxonomy" id="45286"/>
    <lineage>
        <taxon>Eukaryota</taxon>
        <taxon>Fungi</taxon>
        <taxon>Dikarya</taxon>
        <taxon>Ascomycota</taxon>
        <taxon>Saccharomycotina</taxon>
        <taxon>Saccharomycetes</taxon>
        <taxon>Saccharomycetales</taxon>
        <taxon>Saccharomycetaceae</taxon>
        <taxon>Eremothecium</taxon>
    </lineage>
</organism>
<feature type="coiled-coil region" evidence="4">
    <location>
        <begin position="447"/>
        <end position="474"/>
    </location>
</feature>
<evidence type="ECO:0000256" key="3">
    <source>
        <dbReference type="ARBA" id="ARBA00023242"/>
    </source>
</evidence>
<dbReference type="RefSeq" id="XP_017990004.1">
    <property type="nucleotide sequence ID" value="XM_018134515.1"/>
</dbReference>
<evidence type="ECO:0000313" key="8">
    <source>
        <dbReference type="EMBL" id="AMD23008.1"/>
    </source>
</evidence>
<dbReference type="GO" id="GO:0017056">
    <property type="term" value="F:structural constituent of nuclear pore"/>
    <property type="evidence" value="ECO:0007669"/>
    <property type="project" value="TreeGrafter"/>
</dbReference>
<feature type="coiled-coil region" evidence="4">
    <location>
        <begin position="255"/>
        <end position="285"/>
    </location>
</feature>
<evidence type="ECO:0000256" key="5">
    <source>
        <dbReference type="SAM" id="MobiDB-lite"/>
    </source>
</evidence>
<evidence type="ECO:0000256" key="1">
    <source>
        <dbReference type="ARBA" id="ARBA00004123"/>
    </source>
</evidence>
<dbReference type="PANTHER" id="PTHR18898">
    <property type="entry name" value="NUCLEOPROTEIN TPR-RELATED"/>
    <property type="match status" value="1"/>
</dbReference>
<dbReference type="OrthoDB" id="343070at2759"/>
<feature type="domain" description="Nucleoprotein TPR/MLP1-2" evidence="6">
    <location>
        <begin position="1007"/>
        <end position="1134"/>
    </location>
</feature>
<gene>
    <name evidence="8" type="ORF">AW171_hschr85080</name>
</gene>
<feature type="coiled-coil region" evidence="4">
    <location>
        <begin position="703"/>
        <end position="730"/>
    </location>
</feature>
<protein>
    <submittedName>
        <fullName evidence="8">HHR239Wp</fullName>
    </submittedName>
</protein>
<dbReference type="GO" id="GO:0005643">
    <property type="term" value="C:nuclear pore"/>
    <property type="evidence" value="ECO:0007669"/>
    <property type="project" value="TreeGrafter"/>
</dbReference>
<dbReference type="InterPro" id="IPR057974">
    <property type="entry name" value="NUA/TPR/MLP1-2-like_dom"/>
</dbReference>
<evidence type="ECO:0000313" key="9">
    <source>
        <dbReference type="Proteomes" id="UP000243052"/>
    </source>
</evidence>
<evidence type="ECO:0000259" key="7">
    <source>
        <dbReference type="Pfam" id="PF25785"/>
    </source>
</evidence>
<evidence type="ECO:0000256" key="4">
    <source>
        <dbReference type="SAM" id="Coils"/>
    </source>
</evidence>
<proteinExistence type="predicted"/>
<comment type="subcellular location">
    <subcellularLocation>
        <location evidence="1">Nucleus</location>
    </subcellularLocation>
</comment>
<feature type="coiled-coil region" evidence="4">
    <location>
        <begin position="543"/>
        <end position="656"/>
    </location>
</feature>
<evidence type="ECO:0000259" key="6">
    <source>
        <dbReference type="Pfam" id="PF07926"/>
    </source>
</evidence>
<dbReference type="STRING" id="45286.A0A109V0S2"/>
<dbReference type="Pfam" id="PF25785">
    <property type="entry name" value="TPR"/>
    <property type="match status" value="1"/>
</dbReference>
<evidence type="ECO:0000256" key="2">
    <source>
        <dbReference type="ARBA" id="ARBA00023054"/>
    </source>
</evidence>
<dbReference type="EMBL" id="CP014248">
    <property type="protein sequence ID" value="AMD23008.1"/>
    <property type="molecule type" value="Genomic_DNA"/>
</dbReference>
<dbReference type="GeneID" id="28726386"/>
<dbReference type="Pfam" id="PF07926">
    <property type="entry name" value="TPR_MLP1_2"/>
    <property type="match status" value="1"/>
</dbReference>
<dbReference type="PANTHER" id="PTHR18898:SF2">
    <property type="entry name" value="NUCLEOPROTEIN TPR"/>
    <property type="match status" value="1"/>
</dbReference>
<feature type="coiled-coil region" evidence="4">
    <location>
        <begin position="1174"/>
        <end position="1526"/>
    </location>
</feature>
<keyword evidence="9" id="KW-1185">Reference proteome</keyword>
<keyword evidence="2 4" id="KW-0175">Coiled coil</keyword>
<feature type="coiled-coil region" evidence="4">
    <location>
        <begin position="335"/>
        <end position="362"/>
    </location>
</feature>
<dbReference type="Proteomes" id="UP000243052">
    <property type="component" value="Chromosome viii"/>
</dbReference>
<feature type="coiled-coil region" evidence="4">
    <location>
        <begin position="76"/>
        <end position="211"/>
    </location>
</feature>